<sequence length="317" mass="36277">MADASDTGRERFVDMWAVPGIHPSNVELLQKLKTADSNHFTTHMDCVGTVSSLDSETGDWEKTHLVGLRTDVWKPDEEELHSCLEAMKDKRRYELKRQIKRSGRLSSKQKRELEVNLADDAIMKLETGDIESRRLVLKLFRTTGQRVRWVGTLEQVTATEVHNSIATGKPLLSFAAMLGRREHVTYVQQNHRTFRIPSIFSFCFYDGRKMWNLVLRRHWFSIGADFEVEADGETIGEIDGKLFSFGSDSHLVMDPHPLVRHSGFANLLTLFAASVGYHRAMRRSLQRRMTAALDGQSHRNLIEDEELRLRQNGRAAA</sequence>
<reference evidence="1 2" key="1">
    <citation type="submission" date="2019-08" db="EMBL/GenBank/DDBJ databases">
        <authorList>
            <person name="Dhanesh K."/>
            <person name="Kumar G."/>
            <person name="Sasikala C."/>
            <person name="Venkata Ramana C."/>
        </authorList>
    </citation>
    <scope>NUCLEOTIDE SEQUENCE [LARGE SCALE GENOMIC DNA]</scope>
    <source>
        <strain evidence="1 2">JC645</strain>
    </source>
</reference>
<gene>
    <name evidence="1" type="ORF">FYK55_06390</name>
</gene>
<accession>A0A5M6DCJ5</accession>
<dbReference type="AlphaFoldDB" id="A0A5M6DCJ5"/>
<comment type="caution">
    <text evidence="1">The sequence shown here is derived from an EMBL/GenBank/DDBJ whole genome shotgun (WGS) entry which is preliminary data.</text>
</comment>
<organism evidence="1 2">
    <name type="scientific">Roseiconus nitratireducens</name>
    <dbReference type="NCBI Taxonomy" id="2605748"/>
    <lineage>
        <taxon>Bacteria</taxon>
        <taxon>Pseudomonadati</taxon>
        <taxon>Planctomycetota</taxon>
        <taxon>Planctomycetia</taxon>
        <taxon>Pirellulales</taxon>
        <taxon>Pirellulaceae</taxon>
        <taxon>Roseiconus</taxon>
    </lineage>
</organism>
<evidence type="ECO:0000313" key="1">
    <source>
        <dbReference type="EMBL" id="KAA5545281.1"/>
    </source>
</evidence>
<dbReference type="RefSeq" id="WP_150075552.1">
    <property type="nucleotide sequence ID" value="NZ_VWOX01000003.1"/>
</dbReference>
<protein>
    <submittedName>
        <fullName evidence="1">Uncharacterized protein</fullName>
    </submittedName>
</protein>
<proteinExistence type="predicted"/>
<dbReference type="EMBL" id="VWOX01000003">
    <property type="protein sequence ID" value="KAA5545281.1"/>
    <property type="molecule type" value="Genomic_DNA"/>
</dbReference>
<keyword evidence="2" id="KW-1185">Reference proteome</keyword>
<dbReference type="Proteomes" id="UP000324479">
    <property type="component" value="Unassembled WGS sequence"/>
</dbReference>
<evidence type="ECO:0000313" key="2">
    <source>
        <dbReference type="Proteomes" id="UP000324479"/>
    </source>
</evidence>
<name>A0A5M6DCJ5_9BACT</name>